<evidence type="ECO:0000313" key="6">
    <source>
        <dbReference type="EMBL" id="NYD58164.1"/>
    </source>
</evidence>
<comment type="similarity">
    <text evidence="1">Belongs to the N-acetylmuramoyl-L-alanine amidase 2 family.</text>
</comment>
<dbReference type="AlphaFoldDB" id="A0A7Y9JSV5"/>
<dbReference type="InterPro" id="IPR002502">
    <property type="entry name" value="Amidase_domain"/>
</dbReference>
<dbReference type="SMART" id="SM00644">
    <property type="entry name" value="Ami_2"/>
    <property type="match status" value="1"/>
</dbReference>
<feature type="domain" description="Peptidoglycan recognition protein family" evidence="5">
    <location>
        <begin position="209"/>
        <end position="357"/>
    </location>
</feature>
<protein>
    <recommendedName>
        <fullName evidence="8">N-acetylmuramoyl-L-alanine amidase</fullName>
    </recommendedName>
</protein>
<comment type="caution">
    <text evidence="6">The sequence shown here is derived from an EMBL/GenBank/DDBJ whole genome shotgun (WGS) entry which is preliminary data.</text>
</comment>
<accession>A0A7Y9JSV5</accession>
<dbReference type="InterPro" id="IPR006311">
    <property type="entry name" value="TAT_signal"/>
</dbReference>
<dbReference type="GO" id="GO:0008270">
    <property type="term" value="F:zinc ion binding"/>
    <property type="evidence" value="ECO:0007669"/>
    <property type="project" value="InterPro"/>
</dbReference>
<dbReference type="Gene3D" id="3.40.80.10">
    <property type="entry name" value="Peptidoglycan recognition protein-like"/>
    <property type="match status" value="1"/>
</dbReference>
<feature type="chain" id="PRO_5039041673" description="N-acetylmuramoyl-L-alanine amidase" evidence="3">
    <location>
        <begin position="29"/>
        <end position="408"/>
    </location>
</feature>
<sequence length="408" mass="44266">MSSPPLPRRTLVTRAAALSTVPALGALAGPLAPPVSGATTTRSGGVTTHEISLGGQRLARSGTGRWATGRLDTATYRMLALTWSGAAPGLRVRTRSGGRWSSWQALRVLHDGPDAGSGEDKGRRGTDPLWLPEADGVEVLVVGRRPSDLRLVLIHAEQRAQDARVRPSLPGARAAAKDEPTDEPTGEPTDEPAEEGDATARRPSRSPRPRLLSRSDWGADDSWRDGKPVMCRTIHQVHVHHTASGNDYSRGDVPALIRSMYRYHTQSLGWSDIGYNFLVDKFGRTWVGRAGGPGRPVRGAHTLGFNNTSMGVAVIGNLETTGVTSKTVTALVKLAAWKLDKYRRRPSGKVRVYCTGSDKYRRGWVKLRVIDGHRDTNDTACPGQSLYAKLPAIRRRTRKRAKKYGGTG</sequence>
<dbReference type="SUPFAM" id="SSF55846">
    <property type="entry name" value="N-acetylmuramoyl-L-alanine amidase-like"/>
    <property type="match status" value="1"/>
</dbReference>
<dbReference type="CDD" id="cd06583">
    <property type="entry name" value="PGRP"/>
    <property type="match status" value="1"/>
</dbReference>
<feature type="compositionally biased region" description="Basic and acidic residues" evidence="2">
    <location>
        <begin position="110"/>
        <end position="126"/>
    </location>
</feature>
<evidence type="ECO:0000259" key="5">
    <source>
        <dbReference type="SMART" id="SM00701"/>
    </source>
</evidence>
<dbReference type="Proteomes" id="UP000516957">
    <property type="component" value="Unassembled WGS sequence"/>
</dbReference>
<reference evidence="6 7" key="1">
    <citation type="submission" date="2020-07" db="EMBL/GenBank/DDBJ databases">
        <title>Sequencing the genomes of 1000 actinobacteria strains.</title>
        <authorList>
            <person name="Klenk H.-P."/>
        </authorList>
    </citation>
    <scope>NUCLEOTIDE SEQUENCE [LARGE SCALE GENOMIC DNA]</scope>
    <source>
        <strain evidence="6 7">DSM 18965</strain>
    </source>
</reference>
<keyword evidence="7" id="KW-1185">Reference proteome</keyword>
<feature type="signal peptide" evidence="3">
    <location>
        <begin position="1"/>
        <end position="28"/>
    </location>
</feature>
<gene>
    <name evidence="6" type="ORF">BKA08_002402</name>
</gene>
<dbReference type="RefSeq" id="WP_179615821.1">
    <property type="nucleotide sequence ID" value="NZ_CP059163.1"/>
</dbReference>
<dbReference type="InterPro" id="IPR036505">
    <property type="entry name" value="Amidase/PGRP_sf"/>
</dbReference>
<dbReference type="EMBL" id="JACCBE010000001">
    <property type="protein sequence ID" value="NYD58164.1"/>
    <property type="molecule type" value="Genomic_DNA"/>
</dbReference>
<evidence type="ECO:0000313" key="7">
    <source>
        <dbReference type="Proteomes" id="UP000516957"/>
    </source>
</evidence>
<dbReference type="Pfam" id="PF01510">
    <property type="entry name" value="Amidase_2"/>
    <property type="match status" value="1"/>
</dbReference>
<evidence type="ECO:0000256" key="1">
    <source>
        <dbReference type="ARBA" id="ARBA00007553"/>
    </source>
</evidence>
<name>A0A7Y9JSV5_9ACTN</name>
<dbReference type="InterPro" id="IPR006619">
    <property type="entry name" value="PGRP_domain_met/bac"/>
</dbReference>
<keyword evidence="3" id="KW-0732">Signal</keyword>
<evidence type="ECO:0000256" key="2">
    <source>
        <dbReference type="SAM" id="MobiDB-lite"/>
    </source>
</evidence>
<feature type="region of interest" description="Disordered" evidence="2">
    <location>
        <begin position="110"/>
        <end position="130"/>
    </location>
</feature>
<feature type="compositionally biased region" description="Acidic residues" evidence="2">
    <location>
        <begin position="180"/>
        <end position="197"/>
    </location>
</feature>
<proteinExistence type="inferred from homology"/>
<dbReference type="GO" id="GO:0008745">
    <property type="term" value="F:N-acetylmuramoyl-L-alanine amidase activity"/>
    <property type="evidence" value="ECO:0007669"/>
    <property type="project" value="InterPro"/>
</dbReference>
<dbReference type="PANTHER" id="PTHR11022">
    <property type="entry name" value="PEPTIDOGLYCAN RECOGNITION PROTEIN"/>
    <property type="match status" value="1"/>
</dbReference>
<evidence type="ECO:0000256" key="3">
    <source>
        <dbReference type="SAM" id="SignalP"/>
    </source>
</evidence>
<dbReference type="SMART" id="SM00701">
    <property type="entry name" value="PGRP"/>
    <property type="match status" value="1"/>
</dbReference>
<feature type="domain" description="N-acetylmuramoyl-L-alanine amidase" evidence="4">
    <location>
        <begin position="222"/>
        <end position="383"/>
    </location>
</feature>
<evidence type="ECO:0000259" key="4">
    <source>
        <dbReference type="SMART" id="SM00644"/>
    </source>
</evidence>
<organism evidence="6 7">
    <name type="scientific">Nocardioides marinisabuli</name>
    <dbReference type="NCBI Taxonomy" id="419476"/>
    <lineage>
        <taxon>Bacteria</taxon>
        <taxon>Bacillati</taxon>
        <taxon>Actinomycetota</taxon>
        <taxon>Actinomycetes</taxon>
        <taxon>Propionibacteriales</taxon>
        <taxon>Nocardioidaceae</taxon>
        <taxon>Nocardioides</taxon>
    </lineage>
</organism>
<dbReference type="GO" id="GO:0009253">
    <property type="term" value="P:peptidoglycan catabolic process"/>
    <property type="evidence" value="ECO:0007669"/>
    <property type="project" value="InterPro"/>
</dbReference>
<dbReference type="PANTHER" id="PTHR11022:SF41">
    <property type="entry name" value="PEPTIDOGLYCAN-RECOGNITION PROTEIN LC-RELATED"/>
    <property type="match status" value="1"/>
</dbReference>
<dbReference type="PROSITE" id="PS51318">
    <property type="entry name" value="TAT"/>
    <property type="match status" value="1"/>
</dbReference>
<dbReference type="InterPro" id="IPR015510">
    <property type="entry name" value="PGRP"/>
</dbReference>
<feature type="region of interest" description="Disordered" evidence="2">
    <location>
        <begin position="160"/>
        <end position="219"/>
    </location>
</feature>
<evidence type="ECO:0008006" key="8">
    <source>
        <dbReference type="Google" id="ProtNLM"/>
    </source>
</evidence>